<dbReference type="Pfam" id="PF00646">
    <property type="entry name" value="F-box"/>
    <property type="match status" value="1"/>
</dbReference>
<dbReference type="EMBL" id="CP144697">
    <property type="protein sequence ID" value="WVZ13404.1"/>
    <property type="molecule type" value="Genomic_DNA"/>
</dbReference>
<dbReference type="AlphaFoldDB" id="A0AAQ3RZ68"/>
<dbReference type="PROSITE" id="PS50181">
    <property type="entry name" value="FBOX"/>
    <property type="match status" value="1"/>
</dbReference>
<organism evidence="3 4">
    <name type="scientific">Vigna mungo</name>
    <name type="common">Black gram</name>
    <name type="synonym">Phaseolus mungo</name>
    <dbReference type="NCBI Taxonomy" id="3915"/>
    <lineage>
        <taxon>Eukaryota</taxon>
        <taxon>Viridiplantae</taxon>
        <taxon>Streptophyta</taxon>
        <taxon>Embryophyta</taxon>
        <taxon>Tracheophyta</taxon>
        <taxon>Spermatophyta</taxon>
        <taxon>Magnoliopsida</taxon>
        <taxon>eudicotyledons</taxon>
        <taxon>Gunneridae</taxon>
        <taxon>Pentapetalae</taxon>
        <taxon>rosids</taxon>
        <taxon>fabids</taxon>
        <taxon>Fabales</taxon>
        <taxon>Fabaceae</taxon>
        <taxon>Papilionoideae</taxon>
        <taxon>50 kb inversion clade</taxon>
        <taxon>NPAAA clade</taxon>
        <taxon>indigoferoid/millettioid clade</taxon>
        <taxon>Phaseoleae</taxon>
        <taxon>Vigna</taxon>
    </lineage>
</organism>
<dbReference type="InterPro" id="IPR050796">
    <property type="entry name" value="SCF_F-box_component"/>
</dbReference>
<evidence type="ECO:0000313" key="3">
    <source>
        <dbReference type="EMBL" id="WVZ13404.1"/>
    </source>
</evidence>
<dbReference type="Gene3D" id="1.20.1280.50">
    <property type="match status" value="1"/>
</dbReference>
<reference evidence="3 4" key="1">
    <citation type="journal article" date="2023" name="Life. Sci Alliance">
        <title>Evolutionary insights into 3D genome organization and epigenetic landscape of Vigna mungo.</title>
        <authorList>
            <person name="Junaid A."/>
            <person name="Singh B."/>
            <person name="Bhatia S."/>
        </authorList>
    </citation>
    <scope>NUCLEOTIDE SEQUENCE [LARGE SCALE GENOMIC DNA]</scope>
    <source>
        <strain evidence="3">Urdbean</strain>
    </source>
</reference>
<accession>A0AAQ3RZ68</accession>
<feature type="non-terminal residue" evidence="3">
    <location>
        <position position="1"/>
    </location>
</feature>
<gene>
    <name evidence="3" type="ORF">V8G54_010970</name>
</gene>
<keyword evidence="4" id="KW-1185">Reference proteome</keyword>
<evidence type="ECO:0000256" key="1">
    <source>
        <dbReference type="SAM" id="Phobius"/>
    </source>
</evidence>
<feature type="transmembrane region" description="Helical" evidence="1">
    <location>
        <begin position="109"/>
        <end position="129"/>
    </location>
</feature>
<dbReference type="InterPro" id="IPR001810">
    <property type="entry name" value="F-box_dom"/>
</dbReference>
<dbReference type="CDD" id="cd22157">
    <property type="entry name" value="F-box_AtFBW1-like"/>
    <property type="match status" value="1"/>
</dbReference>
<dbReference type="PANTHER" id="PTHR31672">
    <property type="entry name" value="BNACNNG10540D PROTEIN"/>
    <property type="match status" value="1"/>
</dbReference>
<protein>
    <recommendedName>
        <fullName evidence="2">F-box domain-containing protein</fullName>
    </recommendedName>
</protein>
<dbReference type="InterPro" id="IPR036047">
    <property type="entry name" value="F-box-like_dom_sf"/>
</dbReference>
<evidence type="ECO:0000313" key="4">
    <source>
        <dbReference type="Proteomes" id="UP001374535"/>
    </source>
</evidence>
<dbReference type="SUPFAM" id="SSF81383">
    <property type="entry name" value="F-box domain"/>
    <property type="match status" value="1"/>
</dbReference>
<proteinExistence type="predicted"/>
<feature type="domain" description="F-box" evidence="2">
    <location>
        <begin position="16"/>
        <end position="61"/>
    </location>
</feature>
<dbReference type="PANTHER" id="PTHR31672:SF13">
    <property type="entry name" value="F-BOX PROTEIN CPR30-LIKE"/>
    <property type="match status" value="1"/>
</dbReference>
<name>A0AAQ3RZ68_VIGMU</name>
<evidence type="ECO:0000259" key="2">
    <source>
        <dbReference type="PROSITE" id="PS50181"/>
    </source>
</evidence>
<keyword evidence="1" id="KW-0472">Membrane</keyword>
<sequence>PPSRRPTKSSRSRRPTKSSIFLPDELIEEILSWLPANILLRLKCVSKKWHSLISHPYFLKLHQERSNAKMGKNHETRLRIFLKNQNLAAAYNQMCCYEKFLKAIDCLPVVLYWLVFHVGVLVFDLMSVIPFS</sequence>
<keyword evidence="1" id="KW-0812">Transmembrane</keyword>
<dbReference type="SMART" id="SM00256">
    <property type="entry name" value="FBOX"/>
    <property type="match status" value="1"/>
</dbReference>
<dbReference type="Proteomes" id="UP001374535">
    <property type="component" value="Chromosome 4"/>
</dbReference>
<keyword evidence="1" id="KW-1133">Transmembrane helix</keyword>